<dbReference type="Gene3D" id="3.80.30.20">
    <property type="entry name" value="tm_1862 like domain"/>
    <property type="match status" value="1"/>
</dbReference>
<dbReference type="SFLD" id="SFLDS00029">
    <property type="entry name" value="Radical_SAM"/>
    <property type="match status" value="1"/>
</dbReference>
<keyword evidence="3" id="KW-1185">Reference proteome</keyword>
<proteinExistence type="predicted"/>
<reference evidence="2 3" key="1">
    <citation type="submission" date="2016-12" db="EMBL/GenBank/DDBJ databases">
        <title>Discovery of methanogenic haloarchaea.</title>
        <authorList>
            <person name="Sorokin D.Y."/>
            <person name="Makarova K.S."/>
            <person name="Abbas B."/>
            <person name="Ferrer M."/>
            <person name="Golyshin P.N."/>
        </authorList>
    </citation>
    <scope>NUCLEOTIDE SEQUENCE [LARGE SCALE GENOMIC DNA]</scope>
    <source>
        <strain evidence="2">AMET1</strain>
    </source>
</reference>
<dbReference type="Proteomes" id="UP000195137">
    <property type="component" value="Unassembled WGS sequence"/>
</dbReference>
<evidence type="ECO:0000313" key="3">
    <source>
        <dbReference type="Proteomes" id="UP000195137"/>
    </source>
</evidence>
<dbReference type="CDD" id="cd01335">
    <property type="entry name" value="Radical_SAM"/>
    <property type="match status" value="1"/>
</dbReference>
<name>A0A1Y3GAZ7_9EURY</name>
<dbReference type="OrthoDB" id="46192at2157"/>
<dbReference type="Pfam" id="PF04055">
    <property type="entry name" value="Radical_SAM"/>
    <property type="match status" value="1"/>
</dbReference>
<dbReference type="GO" id="GO:0005737">
    <property type="term" value="C:cytoplasm"/>
    <property type="evidence" value="ECO:0007669"/>
    <property type="project" value="TreeGrafter"/>
</dbReference>
<accession>A0A1Y3GAZ7</accession>
<gene>
    <name evidence="2" type="ORF">AMET1_0225</name>
</gene>
<dbReference type="InterPro" id="IPR007197">
    <property type="entry name" value="rSAM"/>
</dbReference>
<evidence type="ECO:0000259" key="1">
    <source>
        <dbReference type="PROSITE" id="PS51918"/>
    </source>
</evidence>
<dbReference type="GO" id="GO:0003824">
    <property type="term" value="F:catalytic activity"/>
    <property type="evidence" value="ECO:0007669"/>
    <property type="project" value="InterPro"/>
</dbReference>
<dbReference type="EMBL" id="MRZU01000003">
    <property type="protein sequence ID" value="OUJ18579.1"/>
    <property type="molecule type" value="Genomic_DNA"/>
</dbReference>
<dbReference type="InterPro" id="IPR058240">
    <property type="entry name" value="rSAM_sf"/>
</dbReference>
<dbReference type="InterPro" id="IPR006638">
    <property type="entry name" value="Elp3/MiaA/NifB-like_rSAM"/>
</dbReference>
<protein>
    <submittedName>
        <fullName evidence="2">Coproporphyrinogen III oxidase</fullName>
    </submittedName>
</protein>
<dbReference type="PANTHER" id="PTHR13932:SF5">
    <property type="entry name" value="RADICAL S-ADENOSYL METHIONINE DOMAIN-CONTAINING PROTEIN 1, MITOCHONDRIAL"/>
    <property type="match status" value="1"/>
</dbReference>
<dbReference type="InterPro" id="IPR034505">
    <property type="entry name" value="Coproporphyrinogen-III_oxidase"/>
</dbReference>
<dbReference type="SFLD" id="SFLDG01065">
    <property type="entry name" value="anaerobic_coproporphyrinogen-I"/>
    <property type="match status" value="1"/>
</dbReference>
<dbReference type="PROSITE" id="PS51918">
    <property type="entry name" value="RADICAL_SAM"/>
    <property type="match status" value="1"/>
</dbReference>
<evidence type="ECO:0000313" key="2">
    <source>
        <dbReference type="EMBL" id="OUJ18579.1"/>
    </source>
</evidence>
<comment type="caution">
    <text evidence="2">The sequence shown here is derived from an EMBL/GenBank/DDBJ whole genome shotgun (WGS) entry which is preliminary data.</text>
</comment>
<feature type="domain" description="Radical SAM core" evidence="1">
    <location>
        <begin position="24"/>
        <end position="257"/>
    </location>
</feature>
<dbReference type="GO" id="GO:0051539">
    <property type="term" value="F:4 iron, 4 sulfur cluster binding"/>
    <property type="evidence" value="ECO:0007669"/>
    <property type="project" value="TreeGrafter"/>
</dbReference>
<dbReference type="InterPro" id="IPR023404">
    <property type="entry name" value="rSAM_horseshoe"/>
</dbReference>
<dbReference type="AlphaFoldDB" id="A0A1Y3GAZ7"/>
<dbReference type="SMART" id="SM00729">
    <property type="entry name" value="Elp3"/>
    <property type="match status" value="1"/>
</dbReference>
<dbReference type="SUPFAM" id="SSF102114">
    <property type="entry name" value="Radical SAM enzymes"/>
    <property type="match status" value="1"/>
</dbReference>
<dbReference type="RefSeq" id="WP_086636656.1">
    <property type="nucleotide sequence ID" value="NZ_MRZU01000003.1"/>
</dbReference>
<sequence>MKGFIDDIIEENFGNIEFDRSFEFELPRKKEISFNVRIPFCSNQCDYCLYGDSRVNPETLDSFIDSVIKEIDLYMEGLGNPEINTLYFIAGTPTQIPEKLGEIIKYLEEEYGFSGEVLTEAHPNDLDNESLKYLNEIGIDKLKIGVQSFENHVLEHIGRDHDRDIAVEAVEKTLEHDFNHVNIDLMFGLPSQTVDDMVNTLETAIELDIPSVTTFPLMLLPRSQLYSKVSTGEEEIPENETELYKAIRDKLTDNGYEMITIWSFSKQPEEYRGEYMHSNDFIGIGPGNWSYLNNSFYLNTSNLKDYNKATAEGLPISVGTQFDGKDQRKLWFIRNLYFTEITEEKYQETFGKPMEKDIKELIELLHTLELIQPTNNGYKLTEQGLDLASKSTKKIVMTLLNKFQENHLVGATPRPI</sequence>
<organism evidence="2 3">
    <name type="scientific">Methanonatronarchaeum thermophilum</name>
    <dbReference type="NCBI Taxonomy" id="1927129"/>
    <lineage>
        <taxon>Archaea</taxon>
        <taxon>Methanobacteriati</taxon>
        <taxon>Methanobacteriota</taxon>
        <taxon>Methanonatronarchaeia</taxon>
        <taxon>Methanonatronarchaeales</taxon>
        <taxon>Methanonatronarchaeaceae</taxon>
        <taxon>Methanonatronarchaeum</taxon>
    </lineage>
</organism>
<dbReference type="GO" id="GO:0006779">
    <property type="term" value="P:porphyrin-containing compound biosynthetic process"/>
    <property type="evidence" value="ECO:0007669"/>
    <property type="project" value="TreeGrafter"/>
</dbReference>
<dbReference type="SFLD" id="SFLDG01082">
    <property type="entry name" value="B12-binding_domain_containing"/>
    <property type="match status" value="1"/>
</dbReference>
<dbReference type="PANTHER" id="PTHR13932">
    <property type="entry name" value="COPROPORPHYRINIGEN III OXIDASE"/>
    <property type="match status" value="1"/>
</dbReference>